<name>A0ABP0TEV9_9BRYO</name>
<dbReference type="PRINTS" id="PR00705">
    <property type="entry name" value="PAPAIN"/>
</dbReference>
<comment type="similarity">
    <text evidence="1">Belongs to the peptidase C1 family.</text>
</comment>
<dbReference type="Pfam" id="PF08246">
    <property type="entry name" value="Inhibitor_I29"/>
    <property type="match status" value="1"/>
</dbReference>
<dbReference type="InterPro" id="IPR025661">
    <property type="entry name" value="Pept_asp_AS"/>
</dbReference>
<reference evidence="6" key="1">
    <citation type="submission" date="2024-02" db="EMBL/GenBank/DDBJ databases">
        <authorList>
            <consortium name="ELIXIR-Norway"/>
            <consortium name="Elixir Norway"/>
        </authorList>
    </citation>
    <scope>NUCLEOTIDE SEQUENCE</scope>
</reference>
<accession>A0ABP0TEV9</accession>
<keyword evidence="2" id="KW-1015">Disulfide bond</keyword>
<evidence type="ECO:0000259" key="4">
    <source>
        <dbReference type="SMART" id="SM00645"/>
    </source>
</evidence>
<feature type="domain" description="Peptidase C1A papain C-terminal" evidence="4">
    <location>
        <begin position="143"/>
        <end position="368"/>
    </location>
</feature>
<evidence type="ECO:0000259" key="5">
    <source>
        <dbReference type="SMART" id="SM00848"/>
    </source>
</evidence>
<evidence type="ECO:0000256" key="1">
    <source>
        <dbReference type="ARBA" id="ARBA00008455"/>
    </source>
</evidence>
<evidence type="ECO:0000313" key="6">
    <source>
        <dbReference type="EMBL" id="CAK9194252.1"/>
    </source>
</evidence>
<dbReference type="InterPro" id="IPR025660">
    <property type="entry name" value="Pept_his_AS"/>
</dbReference>
<dbReference type="SMART" id="SM00848">
    <property type="entry name" value="Inhibitor_I29"/>
    <property type="match status" value="1"/>
</dbReference>
<sequence length="377" mass="40999">MASPPPVYILVVLLGVLLVASRAFAFDGEGIAQVIDRDDRRAGTDFMVAEAALKGAEAKFRGFIRTYGKVYATEEERKFRFKAFRHNLMKAIEHQALDPTAVHGVTEFSDLTEDEFAARFLGLKAPEAIENAPSGPDLPTGDLPIEFDWRKLGAVTPVKNQGACGSCWAFSTTGAVEGAHFLATGKLVSLSEQQLVDCDHQCDPDEKDACDAGCNGGLMTNAYKYVMEAGGLETEADYPYKGSDGKCKYDSNKIAAKVTNFTNIPVDENQIAAYLVQRGPLAIGINAEFMQTYIAGVSCPLFCNKRNLDHGVLLVGYGDHGFAPLRLSYKPYWIIKNSWGSMWGDHGYYKICRGHGECGLNTMVSSVAAVGVTTETE</sequence>
<dbReference type="InterPro" id="IPR000169">
    <property type="entry name" value="Pept_cys_AS"/>
</dbReference>
<dbReference type="EMBL" id="OZ019902">
    <property type="protein sequence ID" value="CAK9194252.1"/>
    <property type="molecule type" value="Genomic_DNA"/>
</dbReference>
<feature type="signal peptide" evidence="3">
    <location>
        <begin position="1"/>
        <end position="25"/>
    </location>
</feature>
<dbReference type="InterPro" id="IPR038765">
    <property type="entry name" value="Papain-like_cys_pep_sf"/>
</dbReference>
<dbReference type="Proteomes" id="UP001497512">
    <property type="component" value="Chromosome 10"/>
</dbReference>
<dbReference type="InterPro" id="IPR013128">
    <property type="entry name" value="Peptidase_C1A"/>
</dbReference>
<evidence type="ECO:0000313" key="7">
    <source>
        <dbReference type="Proteomes" id="UP001497512"/>
    </source>
</evidence>
<keyword evidence="7" id="KW-1185">Reference proteome</keyword>
<dbReference type="SUPFAM" id="SSF54001">
    <property type="entry name" value="Cysteine proteinases"/>
    <property type="match status" value="1"/>
</dbReference>
<dbReference type="InterPro" id="IPR000668">
    <property type="entry name" value="Peptidase_C1A_C"/>
</dbReference>
<evidence type="ECO:0000256" key="2">
    <source>
        <dbReference type="ARBA" id="ARBA00023157"/>
    </source>
</evidence>
<dbReference type="CDD" id="cd02248">
    <property type="entry name" value="Peptidase_C1A"/>
    <property type="match status" value="1"/>
</dbReference>
<dbReference type="PROSITE" id="PS00640">
    <property type="entry name" value="THIOL_PROTEASE_ASN"/>
    <property type="match status" value="1"/>
</dbReference>
<keyword evidence="3" id="KW-0732">Signal</keyword>
<feature type="chain" id="PRO_5046453625" evidence="3">
    <location>
        <begin position="26"/>
        <end position="377"/>
    </location>
</feature>
<dbReference type="SMART" id="SM00645">
    <property type="entry name" value="Pept_C1"/>
    <property type="match status" value="1"/>
</dbReference>
<dbReference type="Pfam" id="PF00112">
    <property type="entry name" value="Peptidase_C1"/>
    <property type="match status" value="1"/>
</dbReference>
<dbReference type="PANTHER" id="PTHR12411">
    <property type="entry name" value="CYSTEINE PROTEASE FAMILY C1-RELATED"/>
    <property type="match status" value="1"/>
</dbReference>
<feature type="domain" description="Cathepsin propeptide inhibitor" evidence="5">
    <location>
        <begin position="60"/>
        <end position="116"/>
    </location>
</feature>
<dbReference type="InterPro" id="IPR039417">
    <property type="entry name" value="Peptidase_C1A_papain-like"/>
</dbReference>
<protein>
    <submittedName>
        <fullName evidence="6">Uncharacterized protein</fullName>
    </submittedName>
</protein>
<gene>
    <name evidence="6" type="ORF">CSSPTR1EN2_LOCUS2433</name>
</gene>
<proteinExistence type="inferred from homology"/>
<dbReference type="PROSITE" id="PS00639">
    <property type="entry name" value="THIOL_PROTEASE_HIS"/>
    <property type="match status" value="1"/>
</dbReference>
<evidence type="ECO:0000256" key="3">
    <source>
        <dbReference type="SAM" id="SignalP"/>
    </source>
</evidence>
<dbReference type="Gene3D" id="3.90.70.10">
    <property type="entry name" value="Cysteine proteinases"/>
    <property type="match status" value="1"/>
</dbReference>
<dbReference type="PROSITE" id="PS00139">
    <property type="entry name" value="THIOL_PROTEASE_CYS"/>
    <property type="match status" value="1"/>
</dbReference>
<dbReference type="InterPro" id="IPR013201">
    <property type="entry name" value="Prot_inhib_I29"/>
</dbReference>
<organism evidence="6 7">
    <name type="scientific">Sphagnum troendelagicum</name>
    <dbReference type="NCBI Taxonomy" id="128251"/>
    <lineage>
        <taxon>Eukaryota</taxon>
        <taxon>Viridiplantae</taxon>
        <taxon>Streptophyta</taxon>
        <taxon>Embryophyta</taxon>
        <taxon>Bryophyta</taxon>
        <taxon>Sphagnophytina</taxon>
        <taxon>Sphagnopsida</taxon>
        <taxon>Sphagnales</taxon>
        <taxon>Sphagnaceae</taxon>
        <taxon>Sphagnum</taxon>
    </lineage>
</organism>